<dbReference type="InterPro" id="IPR029063">
    <property type="entry name" value="SAM-dependent_MTases_sf"/>
</dbReference>
<dbReference type="GO" id="GO:0010340">
    <property type="term" value="F:carboxyl-O-methyltransferase activity"/>
    <property type="evidence" value="ECO:0007669"/>
    <property type="project" value="UniProtKB-UniRule"/>
</dbReference>
<evidence type="ECO:0000256" key="3">
    <source>
        <dbReference type="ARBA" id="ARBA00012327"/>
    </source>
</evidence>
<keyword evidence="4 8" id="KW-0489">Methyltransferase</keyword>
<evidence type="ECO:0000313" key="12">
    <source>
        <dbReference type="Proteomes" id="UP000008084"/>
    </source>
</evidence>
<dbReference type="KEGG" id="yey:Y11_18161"/>
<evidence type="ECO:0000256" key="4">
    <source>
        <dbReference type="ARBA" id="ARBA00022603"/>
    </source>
</evidence>
<evidence type="ECO:0000313" key="11">
    <source>
        <dbReference type="EMBL" id="CBY26365.1"/>
    </source>
</evidence>
<dbReference type="EC" id="2.1.1.197" evidence="3 8"/>
<comment type="similarity">
    <text evidence="8">Belongs to the methyltransferase superfamily.</text>
</comment>
<organism evidence="11 12">
    <name type="scientific">Yersinia enterocolitica subsp. palearctica serotype O:3 (strain DSM 13030 / CIP 106945 / Y11)</name>
    <dbReference type="NCBI Taxonomy" id="930944"/>
    <lineage>
        <taxon>Bacteria</taxon>
        <taxon>Pseudomonadati</taxon>
        <taxon>Pseudomonadota</taxon>
        <taxon>Gammaproteobacteria</taxon>
        <taxon>Enterobacterales</taxon>
        <taxon>Yersiniaceae</taxon>
        <taxon>Yersinia</taxon>
    </lineage>
</organism>
<evidence type="ECO:0000256" key="2">
    <source>
        <dbReference type="ARBA" id="ARBA00004746"/>
    </source>
</evidence>
<dbReference type="GO" id="GO:0008757">
    <property type="term" value="F:S-adenosylmethionine-dependent methyltransferase activity"/>
    <property type="evidence" value="ECO:0007669"/>
    <property type="project" value="InterPro"/>
</dbReference>
<dbReference type="Pfam" id="PF08241">
    <property type="entry name" value="Methyltransf_11"/>
    <property type="match status" value="1"/>
</dbReference>
<dbReference type="NCBIfam" id="TIGR02072">
    <property type="entry name" value="BioC"/>
    <property type="match status" value="1"/>
</dbReference>
<dbReference type="AlphaFoldDB" id="A0A0H3NMP2"/>
<dbReference type="InterPro" id="IPR011814">
    <property type="entry name" value="BioC"/>
</dbReference>
<dbReference type="HOGENOM" id="CLU_046586_2_2_6"/>
<evidence type="ECO:0000256" key="6">
    <source>
        <dbReference type="ARBA" id="ARBA00022691"/>
    </source>
</evidence>
<dbReference type="PANTHER" id="PTHR43591">
    <property type="entry name" value="METHYLTRANSFERASE"/>
    <property type="match status" value="1"/>
</dbReference>
<comment type="catalytic activity">
    <reaction evidence="1 8">
        <text>malonyl-[ACP] + S-adenosyl-L-methionine = malonyl-[ACP] methyl ester + S-adenosyl-L-homocysteine</text>
        <dbReference type="Rhea" id="RHEA:17105"/>
        <dbReference type="Rhea" id="RHEA-COMP:9623"/>
        <dbReference type="Rhea" id="RHEA-COMP:9954"/>
        <dbReference type="ChEBI" id="CHEBI:57856"/>
        <dbReference type="ChEBI" id="CHEBI:59789"/>
        <dbReference type="ChEBI" id="CHEBI:78449"/>
        <dbReference type="ChEBI" id="CHEBI:78845"/>
        <dbReference type="EC" id="2.1.1.197"/>
    </reaction>
</comment>
<feature type="region of interest" description="Disordered" evidence="9">
    <location>
        <begin position="1"/>
        <end position="20"/>
    </location>
</feature>
<keyword evidence="5 8" id="KW-0808">Transferase</keyword>
<name>A0A0H3NMP2_YERE1</name>
<dbReference type="Gene3D" id="3.40.50.150">
    <property type="entry name" value="Vaccinia Virus protein VP39"/>
    <property type="match status" value="1"/>
</dbReference>
<evidence type="ECO:0000256" key="7">
    <source>
        <dbReference type="ARBA" id="ARBA00022756"/>
    </source>
</evidence>
<evidence type="ECO:0000256" key="9">
    <source>
        <dbReference type="SAM" id="MobiDB-lite"/>
    </source>
</evidence>
<dbReference type="RefSeq" id="WP_005158951.1">
    <property type="nucleotide sequence ID" value="NC_017564.1"/>
</dbReference>
<proteinExistence type="inferred from homology"/>
<evidence type="ECO:0000256" key="1">
    <source>
        <dbReference type="ARBA" id="ARBA00000852"/>
    </source>
</evidence>
<accession>A0A0H3NMP2</accession>
<feature type="domain" description="Methyltransferase type 11" evidence="10">
    <location>
        <begin position="66"/>
        <end position="156"/>
    </location>
</feature>
<dbReference type="UniPathway" id="UPA00078"/>
<comment type="pathway">
    <text evidence="2 8">Cofactor biosynthesis; biotin biosynthesis.</text>
</comment>
<evidence type="ECO:0000256" key="8">
    <source>
        <dbReference type="HAMAP-Rule" id="MF_00835"/>
    </source>
</evidence>
<dbReference type="HAMAP" id="MF_00835">
    <property type="entry name" value="BioC"/>
    <property type="match status" value="1"/>
</dbReference>
<dbReference type="CDD" id="cd02440">
    <property type="entry name" value="AdoMet_MTases"/>
    <property type="match status" value="1"/>
</dbReference>
<dbReference type="SUPFAM" id="SSF53335">
    <property type="entry name" value="S-adenosyl-L-methionine-dependent methyltransferases"/>
    <property type="match status" value="1"/>
</dbReference>
<dbReference type="GO" id="GO:0032259">
    <property type="term" value="P:methylation"/>
    <property type="evidence" value="ECO:0007669"/>
    <property type="project" value="UniProtKB-KW"/>
</dbReference>
<dbReference type="GeneID" id="31409854"/>
<dbReference type="EMBL" id="FR729477">
    <property type="protein sequence ID" value="CBY26365.1"/>
    <property type="molecule type" value="Genomic_DNA"/>
</dbReference>
<reference evidence="11 12" key="1">
    <citation type="journal article" date="2011" name="J. Bacteriol.">
        <title>Complete genome sequence of Yersinia enterocolitica subsp. palearctica serogroup O:3.</title>
        <authorList>
            <person name="Batzilla J."/>
            <person name="Hoper D."/>
            <person name="Antonenka U."/>
            <person name="Heesemann J."/>
            <person name="Rakin A."/>
        </authorList>
    </citation>
    <scope>NUCLEOTIDE SEQUENCE [LARGE SCALE GENOMIC DNA]</scope>
    <source>
        <strain evidence="12">DSM 13030 / CIP 106945 / Y11</strain>
    </source>
</reference>
<dbReference type="GO" id="GO:0009102">
    <property type="term" value="P:biotin biosynthetic process"/>
    <property type="evidence" value="ECO:0007669"/>
    <property type="project" value="UniProtKB-UniRule"/>
</dbReference>
<evidence type="ECO:0000259" key="10">
    <source>
        <dbReference type="Pfam" id="PF08241"/>
    </source>
</evidence>
<evidence type="ECO:0000256" key="5">
    <source>
        <dbReference type="ARBA" id="ARBA00022679"/>
    </source>
</evidence>
<comment type="function">
    <text evidence="8">Converts the free carboxyl group of a malonyl-thioester to its methyl ester by transfer of a methyl group from S-adenosyl-L-methionine (SAM). It allows to synthesize pimeloyl-ACP via the fatty acid synthetic pathway.</text>
</comment>
<dbReference type="Proteomes" id="UP000008084">
    <property type="component" value="Chromosome"/>
</dbReference>
<sequence>MAFVTENSPPARVSKPTANQPTVNKPAIAAAFSRAAGSYDIAADLQRETGEVLLALGEQHPGMSVLDAGCGTGHFSRLWRERGKLVIALDLAAGMLDHARQHKAADDYLLGDIENIPLSDKTVDICFSNLAVQWCTDLSVALAELYRVTRPGGIILLSTLADGSLDELGQAWQQVDGKRHVNDFLSFQHISAACQRYRHTLTPQIYQQQFPNVIALMRSLQGIGATHLHQGRQAGLNGRKRLMALQQAYSMQSGYYPLSYHLVYGVIYRD</sequence>
<keyword evidence="7 8" id="KW-0093">Biotin biosynthesis</keyword>
<dbReference type="GO" id="GO:0102130">
    <property type="term" value="F:malonyl-CoA methyltransferase activity"/>
    <property type="evidence" value="ECO:0007669"/>
    <property type="project" value="UniProtKB-EC"/>
</dbReference>
<dbReference type="InterPro" id="IPR013216">
    <property type="entry name" value="Methyltransf_11"/>
</dbReference>
<dbReference type="PATRIC" id="fig|930944.6.peg.1804"/>
<keyword evidence="6 8" id="KW-0949">S-adenosyl-L-methionine</keyword>
<gene>
    <name evidence="8" type="primary">bioC</name>
    <name evidence="11" type="ordered locus">Y11_18161</name>
</gene>
<dbReference type="PANTHER" id="PTHR43591:SF24">
    <property type="entry name" value="2-METHOXY-6-POLYPRENYL-1,4-BENZOQUINOL METHYLASE, MITOCHONDRIAL"/>
    <property type="match status" value="1"/>
</dbReference>
<protein>
    <recommendedName>
        <fullName evidence="3 8">Malonyl-[acyl-carrier protein] O-methyltransferase</fullName>
        <shortName evidence="8">Malonyl-ACP O-methyltransferase</shortName>
        <ecNumber evidence="3 8">2.1.1.197</ecNumber>
    </recommendedName>
    <alternativeName>
        <fullName evidence="8">Biotin synthesis protein BioC</fullName>
    </alternativeName>
</protein>